<organism evidence="1 2">
    <name type="scientific">Rubroshorea leprosula</name>
    <dbReference type="NCBI Taxonomy" id="152421"/>
    <lineage>
        <taxon>Eukaryota</taxon>
        <taxon>Viridiplantae</taxon>
        <taxon>Streptophyta</taxon>
        <taxon>Embryophyta</taxon>
        <taxon>Tracheophyta</taxon>
        <taxon>Spermatophyta</taxon>
        <taxon>Magnoliopsida</taxon>
        <taxon>eudicotyledons</taxon>
        <taxon>Gunneridae</taxon>
        <taxon>Pentapetalae</taxon>
        <taxon>rosids</taxon>
        <taxon>malvids</taxon>
        <taxon>Malvales</taxon>
        <taxon>Dipterocarpaceae</taxon>
        <taxon>Rubroshorea</taxon>
    </lineage>
</organism>
<sequence length="36" mass="3639">MRSPIFAPSSVSHILLLWPSVTEGGGGDIGGTAQSL</sequence>
<comment type="caution">
    <text evidence="1">The sequence shown here is derived from an EMBL/GenBank/DDBJ whole genome shotgun (WGS) entry which is preliminary data.</text>
</comment>
<proteinExistence type="predicted"/>
<dbReference type="EMBL" id="BPVZ01000049">
    <property type="protein sequence ID" value="GKV18131.1"/>
    <property type="molecule type" value="Genomic_DNA"/>
</dbReference>
<reference evidence="1 2" key="1">
    <citation type="journal article" date="2021" name="Commun. Biol.">
        <title>The genome of Shorea leprosula (Dipterocarpaceae) highlights the ecological relevance of drought in aseasonal tropical rainforests.</title>
        <authorList>
            <person name="Ng K.K.S."/>
            <person name="Kobayashi M.J."/>
            <person name="Fawcett J.A."/>
            <person name="Hatakeyama M."/>
            <person name="Paape T."/>
            <person name="Ng C.H."/>
            <person name="Ang C.C."/>
            <person name="Tnah L.H."/>
            <person name="Lee C.T."/>
            <person name="Nishiyama T."/>
            <person name="Sese J."/>
            <person name="O'Brien M.J."/>
            <person name="Copetti D."/>
            <person name="Mohd Noor M.I."/>
            <person name="Ong R.C."/>
            <person name="Putra M."/>
            <person name="Sireger I.Z."/>
            <person name="Indrioko S."/>
            <person name="Kosugi Y."/>
            <person name="Izuno A."/>
            <person name="Isagi Y."/>
            <person name="Lee S.L."/>
            <person name="Shimizu K.K."/>
        </authorList>
    </citation>
    <scope>NUCLEOTIDE SEQUENCE [LARGE SCALE GENOMIC DNA]</scope>
    <source>
        <strain evidence="1">214</strain>
    </source>
</reference>
<name>A0AAV5K4V0_9ROSI</name>
<evidence type="ECO:0000313" key="1">
    <source>
        <dbReference type="EMBL" id="GKV18131.1"/>
    </source>
</evidence>
<dbReference type="Proteomes" id="UP001054252">
    <property type="component" value="Unassembled WGS sequence"/>
</dbReference>
<gene>
    <name evidence="1" type="ORF">SLEP1_g28552</name>
</gene>
<evidence type="ECO:0000313" key="2">
    <source>
        <dbReference type="Proteomes" id="UP001054252"/>
    </source>
</evidence>
<accession>A0AAV5K4V0</accession>
<keyword evidence="2" id="KW-1185">Reference proteome</keyword>
<protein>
    <submittedName>
        <fullName evidence="1">Uncharacterized protein</fullName>
    </submittedName>
</protein>
<dbReference type="AlphaFoldDB" id="A0AAV5K4V0"/>